<sequence>MKMISYLFNEIFYRPLLNGLIFLYNVIPGHDIGLSIIVLTVAIRLALWPFTAKTIKSQKIMEGLKPKIEEINRRFKNDKESRAKGLMGLYKENKINPLGGFLSLIIQIPIIIALWRVFLNIIKTVDKSSFYWFVMAPDQIQFMFLGLFDLSRRNVLLAIVAAALQYFQTKMIMPSSAKATEGGPSTDFSRIMSRQMLYMGPVLSIIIFFNLPAAIPLYWTVVTLLTILQQYLIQKHDYGREIGKS</sequence>
<dbReference type="Pfam" id="PF02096">
    <property type="entry name" value="60KD_IMP"/>
    <property type="match status" value="1"/>
</dbReference>
<keyword evidence="6 10" id="KW-1133">Transmembrane helix</keyword>
<keyword evidence="5" id="KW-0653">Protein transport</keyword>
<name>A0A1F5CJC5_9BACT</name>
<comment type="subcellular location">
    <subcellularLocation>
        <location evidence="1">Cell membrane</location>
        <topology evidence="1">Multi-pass membrane protein</topology>
    </subcellularLocation>
    <subcellularLocation>
        <location evidence="9">Membrane</location>
        <topology evidence="9">Multi-pass membrane protein</topology>
    </subcellularLocation>
</comment>
<evidence type="ECO:0000256" key="8">
    <source>
        <dbReference type="ARBA" id="ARBA00023186"/>
    </source>
</evidence>
<comment type="caution">
    <text evidence="12">The sequence shown here is derived from an EMBL/GenBank/DDBJ whole genome shotgun (WGS) entry which is preliminary data.</text>
</comment>
<dbReference type="NCBIfam" id="TIGR03592">
    <property type="entry name" value="yidC_oxa1_cterm"/>
    <property type="match status" value="1"/>
</dbReference>
<evidence type="ECO:0000256" key="7">
    <source>
        <dbReference type="ARBA" id="ARBA00023136"/>
    </source>
</evidence>
<evidence type="ECO:0000256" key="9">
    <source>
        <dbReference type="RuleBase" id="RU003945"/>
    </source>
</evidence>
<evidence type="ECO:0000256" key="3">
    <source>
        <dbReference type="ARBA" id="ARBA00022475"/>
    </source>
</evidence>
<gene>
    <name evidence="12" type="ORF">A2567_01040</name>
</gene>
<keyword evidence="8" id="KW-0143">Chaperone</keyword>
<evidence type="ECO:0000256" key="4">
    <source>
        <dbReference type="ARBA" id="ARBA00022692"/>
    </source>
</evidence>
<keyword evidence="7 10" id="KW-0472">Membrane</keyword>
<dbReference type="GO" id="GO:0015031">
    <property type="term" value="P:protein transport"/>
    <property type="evidence" value="ECO:0007669"/>
    <property type="project" value="UniProtKB-KW"/>
</dbReference>
<comment type="similarity">
    <text evidence="9">Belongs to the OXA1/ALB3/YidC family.</text>
</comment>
<dbReference type="GO" id="GO:0032977">
    <property type="term" value="F:membrane insertase activity"/>
    <property type="evidence" value="ECO:0007669"/>
    <property type="project" value="InterPro"/>
</dbReference>
<keyword evidence="2" id="KW-0813">Transport</keyword>
<dbReference type="EMBL" id="MEZA01000012">
    <property type="protein sequence ID" value="OGD42964.1"/>
    <property type="molecule type" value="Genomic_DNA"/>
</dbReference>
<dbReference type="InterPro" id="IPR047196">
    <property type="entry name" value="YidC_ALB_C"/>
</dbReference>
<protein>
    <recommendedName>
        <fullName evidence="11">Membrane insertase YidC/Oxa/ALB C-terminal domain-containing protein</fullName>
    </recommendedName>
</protein>
<dbReference type="AlphaFoldDB" id="A0A1F5CJC5"/>
<dbReference type="PANTHER" id="PTHR12428:SF65">
    <property type="entry name" value="CYTOCHROME C OXIDASE ASSEMBLY PROTEIN COX18, MITOCHONDRIAL"/>
    <property type="match status" value="1"/>
</dbReference>
<dbReference type="GO" id="GO:0005886">
    <property type="term" value="C:plasma membrane"/>
    <property type="evidence" value="ECO:0007669"/>
    <property type="project" value="UniProtKB-SubCell"/>
</dbReference>
<accession>A0A1F5CJC5</accession>
<proteinExistence type="inferred from homology"/>
<keyword evidence="3" id="KW-1003">Cell membrane</keyword>
<evidence type="ECO:0000313" key="13">
    <source>
        <dbReference type="Proteomes" id="UP000178974"/>
    </source>
</evidence>
<evidence type="ECO:0000256" key="1">
    <source>
        <dbReference type="ARBA" id="ARBA00004651"/>
    </source>
</evidence>
<evidence type="ECO:0000256" key="5">
    <source>
        <dbReference type="ARBA" id="ARBA00022927"/>
    </source>
</evidence>
<dbReference type="PANTHER" id="PTHR12428">
    <property type="entry name" value="OXA1"/>
    <property type="match status" value="1"/>
</dbReference>
<feature type="transmembrane region" description="Helical" evidence="10">
    <location>
        <begin position="32"/>
        <end position="51"/>
    </location>
</feature>
<evidence type="ECO:0000256" key="10">
    <source>
        <dbReference type="SAM" id="Phobius"/>
    </source>
</evidence>
<evidence type="ECO:0000259" key="11">
    <source>
        <dbReference type="Pfam" id="PF02096"/>
    </source>
</evidence>
<dbReference type="Proteomes" id="UP000178974">
    <property type="component" value="Unassembled WGS sequence"/>
</dbReference>
<dbReference type="CDD" id="cd20070">
    <property type="entry name" value="5TM_YidC_Alb3"/>
    <property type="match status" value="1"/>
</dbReference>
<organism evidence="12 13">
    <name type="scientific">Candidatus Azambacteria bacterium RIFOXYD1_FULL_42_11</name>
    <dbReference type="NCBI Taxonomy" id="1797310"/>
    <lineage>
        <taxon>Bacteria</taxon>
        <taxon>Candidatus Azamiibacteriota</taxon>
    </lineage>
</organism>
<evidence type="ECO:0000256" key="2">
    <source>
        <dbReference type="ARBA" id="ARBA00022448"/>
    </source>
</evidence>
<dbReference type="InterPro" id="IPR001708">
    <property type="entry name" value="YidC/ALB3/OXA1/COX18"/>
</dbReference>
<evidence type="ECO:0000256" key="6">
    <source>
        <dbReference type="ARBA" id="ARBA00022989"/>
    </source>
</evidence>
<feature type="transmembrane region" description="Helical" evidence="10">
    <location>
        <begin position="202"/>
        <end position="228"/>
    </location>
</feature>
<reference evidence="12 13" key="1">
    <citation type="journal article" date="2016" name="Nat. Commun.">
        <title>Thousands of microbial genomes shed light on interconnected biogeochemical processes in an aquifer system.</title>
        <authorList>
            <person name="Anantharaman K."/>
            <person name="Brown C.T."/>
            <person name="Hug L.A."/>
            <person name="Sharon I."/>
            <person name="Castelle C.J."/>
            <person name="Probst A.J."/>
            <person name="Thomas B.C."/>
            <person name="Singh A."/>
            <person name="Wilkins M.J."/>
            <person name="Karaoz U."/>
            <person name="Brodie E.L."/>
            <person name="Williams K.H."/>
            <person name="Hubbard S.S."/>
            <person name="Banfield J.F."/>
        </authorList>
    </citation>
    <scope>NUCLEOTIDE SEQUENCE [LARGE SCALE GENOMIC DNA]</scope>
</reference>
<dbReference type="InterPro" id="IPR028055">
    <property type="entry name" value="YidC/Oxa/ALB_C"/>
</dbReference>
<keyword evidence="4 9" id="KW-0812">Transmembrane</keyword>
<feature type="transmembrane region" description="Helical" evidence="10">
    <location>
        <begin position="98"/>
        <end position="118"/>
    </location>
</feature>
<feature type="domain" description="Membrane insertase YidC/Oxa/ALB C-terminal" evidence="11">
    <location>
        <begin position="33"/>
        <end position="235"/>
    </location>
</feature>
<dbReference type="GO" id="GO:0051205">
    <property type="term" value="P:protein insertion into membrane"/>
    <property type="evidence" value="ECO:0007669"/>
    <property type="project" value="TreeGrafter"/>
</dbReference>
<evidence type="ECO:0000313" key="12">
    <source>
        <dbReference type="EMBL" id="OGD42964.1"/>
    </source>
</evidence>